<accession>A0AAQ4EJP6</accession>
<sequence>MGRIHKVVGHTNVYAFLSVPYAEEPVAELRFRRTRTKYGDGPASQTRVSGVEVLLGLMKDERAVATEFARMVITEEERFSNITAAAPDIFDALDLNYTIFKAAEEKYKKVLALESDAFVMDERQQGQYVITVAGASDRNHEAFGDRPEHCDLFKGIDI</sequence>
<evidence type="ECO:0000313" key="1">
    <source>
        <dbReference type="EMBL" id="KAK8775039.1"/>
    </source>
</evidence>
<name>A0AAQ4EJP6_AMBAM</name>
<dbReference type="Proteomes" id="UP001321473">
    <property type="component" value="Unassembled WGS sequence"/>
</dbReference>
<gene>
    <name evidence="1" type="ORF">V5799_010433</name>
</gene>
<dbReference type="EMBL" id="JARKHS020014637">
    <property type="protein sequence ID" value="KAK8775039.1"/>
    <property type="molecule type" value="Genomic_DNA"/>
</dbReference>
<dbReference type="AlphaFoldDB" id="A0AAQ4EJP6"/>
<dbReference type="InterPro" id="IPR029058">
    <property type="entry name" value="AB_hydrolase_fold"/>
</dbReference>
<comment type="caution">
    <text evidence="1">The sequence shown here is derived from an EMBL/GenBank/DDBJ whole genome shotgun (WGS) entry which is preliminary data.</text>
</comment>
<organism evidence="1 2">
    <name type="scientific">Amblyomma americanum</name>
    <name type="common">Lone star tick</name>
    <dbReference type="NCBI Taxonomy" id="6943"/>
    <lineage>
        <taxon>Eukaryota</taxon>
        <taxon>Metazoa</taxon>
        <taxon>Ecdysozoa</taxon>
        <taxon>Arthropoda</taxon>
        <taxon>Chelicerata</taxon>
        <taxon>Arachnida</taxon>
        <taxon>Acari</taxon>
        <taxon>Parasitiformes</taxon>
        <taxon>Ixodida</taxon>
        <taxon>Ixodoidea</taxon>
        <taxon>Ixodidae</taxon>
        <taxon>Amblyomminae</taxon>
        <taxon>Amblyomma</taxon>
    </lineage>
</organism>
<dbReference type="SUPFAM" id="SSF53474">
    <property type="entry name" value="alpha/beta-Hydrolases"/>
    <property type="match status" value="1"/>
</dbReference>
<proteinExistence type="predicted"/>
<protein>
    <submittedName>
        <fullName evidence="1">Uncharacterized protein</fullName>
    </submittedName>
</protein>
<evidence type="ECO:0000313" key="2">
    <source>
        <dbReference type="Proteomes" id="UP001321473"/>
    </source>
</evidence>
<keyword evidence="2" id="KW-1185">Reference proteome</keyword>
<reference evidence="1 2" key="1">
    <citation type="journal article" date="2023" name="Arcadia Sci">
        <title>De novo assembly of a long-read Amblyomma americanum tick genome.</title>
        <authorList>
            <person name="Chou S."/>
            <person name="Poskanzer K.E."/>
            <person name="Rollins M."/>
            <person name="Thuy-Boun P.S."/>
        </authorList>
    </citation>
    <scope>NUCLEOTIDE SEQUENCE [LARGE SCALE GENOMIC DNA]</scope>
    <source>
        <strain evidence="1">F_SG_1</strain>
        <tissue evidence="1">Salivary glands</tissue>
    </source>
</reference>
<dbReference type="Gene3D" id="3.40.50.1820">
    <property type="entry name" value="alpha/beta hydrolase"/>
    <property type="match status" value="1"/>
</dbReference>